<dbReference type="EMBL" id="JADGMS010000015">
    <property type="protein sequence ID" value="KAF9667723.1"/>
    <property type="molecule type" value="Genomic_DNA"/>
</dbReference>
<gene>
    <name evidence="1" type="ORF">SADUNF_Sadunf15G0053200</name>
</gene>
<protein>
    <submittedName>
        <fullName evidence="1">Uncharacterized protein</fullName>
    </submittedName>
</protein>
<evidence type="ECO:0000313" key="2">
    <source>
        <dbReference type="Proteomes" id="UP000657918"/>
    </source>
</evidence>
<keyword evidence="2" id="KW-1185">Reference proteome</keyword>
<dbReference type="AlphaFoldDB" id="A0A835JCN9"/>
<sequence>MRKLTAHRFRSQILQCYFDSHKHRLGSLLLCHYKRRREKHNRCSYHKNNAGLFLGNDYNQEKFWQTDTVLASHGVEAQKIHNRLVRWFGLPSCSRSLPSLPTSTPESTPATECGDIVGSYTW</sequence>
<accession>A0A835JCN9</accession>
<dbReference type="Proteomes" id="UP000657918">
    <property type="component" value="Unassembled WGS sequence"/>
</dbReference>
<reference evidence="1 2" key="1">
    <citation type="submission" date="2020-10" db="EMBL/GenBank/DDBJ databases">
        <title>Plant Genome Project.</title>
        <authorList>
            <person name="Zhang R.-G."/>
        </authorList>
    </citation>
    <scope>NUCLEOTIDE SEQUENCE [LARGE SCALE GENOMIC DNA]</scope>
    <source>
        <strain evidence="1">FAFU-HL-1</strain>
        <tissue evidence="1">Leaf</tissue>
    </source>
</reference>
<evidence type="ECO:0000313" key="1">
    <source>
        <dbReference type="EMBL" id="KAF9667723.1"/>
    </source>
</evidence>
<name>A0A835JCN9_9ROSI</name>
<organism evidence="1 2">
    <name type="scientific">Salix dunnii</name>
    <dbReference type="NCBI Taxonomy" id="1413687"/>
    <lineage>
        <taxon>Eukaryota</taxon>
        <taxon>Viridiplantae</taxon>
        <taxon>Streptophyta</taxon>
        <taxon>Embryophyta</taxon>
        <taxon>Tracheophyta</taxon>
        <taxon>Spermatophyta</taxon>
        <taxon>Magnoliopsida</taxon>
        <taxon>eudicotyledons</taxon>
        <taxon>Gunneridae</taxon>
        <taxon>Pentapetalae</taxon>
        <taxon>rosids</taxon>
        <taxon>fabids</taxon>
        <taxon>Malpighiales</taxon>
        <taxon>Salicaceae</taxon>
        <taxon>Saliceae</taxon>
        <taxon>Salix</taxon>
    </lineage>
</organism>
<comment type="caution">
    <text evidence="1">The sequence shown here is derived from an EMBL/GenBank/DDBJ whole genome shotgun (WGS) entry which is preliminary data.</text>
</comment>
<proteinExistence type="predicted"/>